<feature type="domain" description="AB hydrolase-1" evidence="2">
    <location>
        <begin position="111"/>
        <end position="350"/>
    </location>
</feature>
<protein>
    <recommendedName>
        <fullName evidence="2">AB hydrolase-1 domain-containing protein</fullName>
    </recommendedName>
</protein>
<dbReference type="AlphaFoldDB" id="A0AAP0C3S1"/>
<gene>
    <name evidence="3" type="ORF">SSX86_032731</name>
</gene>
<dbReference type="GO" id="GO:0016787">
    <property type="term" value="F:hydrolase activity"/>
    <property type="evidence" value="ECO:0007669"/>
    <property type="project" value="UniProtKB-ARBA"/>
</dbReference>
<comment type="caution">
    <text evidence="3">The sequence shown here is derived from an EMBL/GenBank/DDBJ whole genome shotgun (WGS) entry which is preliminary data.</text>
</comment>
<dbReference type="Gene3D" id="3.40.50.1820">
    <property type="entry name" value="alpha/beta hydrolase"/>
    <property type="match status" value="1"/>
</dbReference>
<keyword evidence="1" id="KW-1133">Transmembrane helix</keyword>
<reference evidence="3 4" key="1">
    <citation type="submission" date="2024-04" db="EMBL/GenBank/DDBJ databases">
        <title>The reference genome of an endangered Asteraceae, Deinandra increscens subsp. villosa, native to the Central Coast of California.</title>
        <authorList>
            <person name="Guilliams M."/>
            <person name="Hasenstab-Lehman K."/>
            <person name="Meyer R."/>
            <person name="Mcevoy S."/>
        </authorList>
    </citation>
    <scope>NUCLEOTIDE SEQUENCE [LARGE SCALE GENOMIC DNA]</scope>
    <source>
        <tissue evidence="3">Leaf</tissue>
    </source>
</reference>
<evidence type="ECO:0000313" key="4">
    <source>
        <dbReference type="Proteomes" id="UP001408789"/>
    </source>
</evidence>
<feature type="transmembrane region" description="Helical" evidence="1">
    <location>
        <begin position="21"/>
        <end position="41"/>
    </location>
</feature>
<organism evidence="3 4">
    <name type="scientific">Deinandra increscens subsp. villosa</name>
    <dbReference type="NCBI Taxonomy" id="3103831"/>
    <lineage>
        <taxon>Eukaryota</taxon>
        <taxon>Viridiplantae</taxon>
        <taxon>Streptophyta</taxon>
        <taxon>Embryophyta</taxon>
        <taxon>Tracheophyta</taxon>
        <taxon>Spermatophyta</taxon>
        <taxon>Magnoliopsida</taxon>
        <taxon>eudicotyledons</taxon>
        <taxon>Gunneridae</taxon>
        <taxon>Pentapetalae</taxon>
        <taxon>asterids</taxon>
        <taxon>campanulids</taxon>
        <taxon>Asterales</taxon>
        <taxon>Asteraceae</taxon>
        <taxon>Asteroideae</taxon>
        <taxon>Heliantheae alliance</taxon>
        <taxon>Madieae</taxon>
        <taxon>Madiinae</taxon>
        <taxon>Deinandra</taxon>
    </lineage>
</organism>
<dbReference type="Pfam" id="PF12697">
    <property type="entry name" value="Abhydrolase_6"/>
    <property type="match status" value="1"/>
</dbReference>
<dbReference type="PANTHER" id="PTHR45763">
    <property type="entry name" value="HYDROLASE, ALPHA/BETA FOLD FAMILY PROTEIN, EXPRESSED-RELATED"/>
    <property type="match status" value="1"/>
</dbReference>
<accession>A0AAP0C3S1</accession>
<evidence type="ECO:0000313" key="3">
    <source>
        <dbReference type="EMBL" id="KAK9048306.1"/>
    </source>
</evidence>
<dbReference type="FunFam" id="3.40.50.1820:FF:000270">
    <property type="entry name" value="Alpha/beta-Hydrolases superfamily protein"/>
    <property type="match status" value="1"/>
</dbReference>
<dbReference type="InterPro" id="IPR000073">
    <property type="entry name" value="AB_hydrolase_1"/>
</dbReference>
<dbReference type="EMBL" id="JBCNJP010013326">
    <property type="protein sequence ID" value="KAK9048306.1"/>
    <property type="molecule type" value="Genomic_DNA"/>
</dbReference>
<evidence type="ECO:0000259" key="2">
    <source>
        <dbReference type="Pfam" id="PF12697"/>
    </source>
</evidence>
<dbReference type="Proteomes" id="UP001408789">
    <property type="component" value="Unassembled WGS sequence"/>
</dbReference>
<sequence length="364" mass="41258">MSVGKKRLSPNTRNYKLDYSSSGVLKILLLVLFAEFCAWAYQTTLPPPPTKLGSPDGLPLTSPRITLRDGRHLSYIESGVPKDVAKSKIIYVHCFDCSKYQNPFRFAASPAVIEELGVYIVALDRPGYGESDPDPKRTVESLALDIEELADELNLGEKFYVAGYSMGGEVIWLQGAVLISPAVNYWWHNLPSNLTNEAYSRQLQQDQWSLRVAHYLPWLTYWWNTQSWFPGFSVITQNPVVFSPADIEVVAKLNAMITDPNQAELMKTQPRLQGEFESIHRDMNIGWGKWEFDPLDLENPFQNSNTSVHLWMGDEDRIVPVTLQRYIAQKLAWITYHEVVGGGHTFAFADDMGSNILKALLKIK</sequence>
<keyword evidence="1" id="KW-0472">Membrane</keyword>
<dbReference type="InterPro" id="IPR029058">
    <property type="entry name" value="AB_hydrolase_fold"/>
</dbReference>
<dbReference type="PANTHER" id="PTHR45763:SF51">
    <property type="entry name" value="ALPHA_BETA-HYDROLASES SUPERFAMILY PROTEIN"/>
    <property type="match status" value="1"/>
</dbReference>
<keyword evidence="1" id="KW-0812">Transmembrane</keyword>
<dbReference type="SUPFAM" id="SSF53474">
    <property type="entry name" value="alpha/beta-Hydrolases"/>
    <property type="match status" value="1"/>
</dbReference>
<name>A0AAP0C3S1_9ASTR</name>
<evidence type="ECO:0000256" key="1">
    <source>
        <dbReference type="SAM" id="Phobius"/>
    </source>
</evidence>
<proteinExistence type="predicted"/>
<keyword evidence="4" id="KW-1185">Reference proteome</keyword>